<reference evidence="18 19" key="1">
    <citation type="submission" date="2023-09" db="EMBL/GenBank/DDBJ databases">
        <authorList>
            <person name="Golyshina O.V."/>
            <person name="Lunev E.A."/>
            <person name="Bargiela R."/>
            <person name="Gaines M.C."/>
            <person name="Daum B."/>
            <person name="Bale N.J."/>
            <person name="Koenen M."/>
            <person name="Sinninghe Damst J.S."/>
            <person name="Yakimov M."/>
            <person name="Golyshin P.N."/>
        </authorList>
    </citation>
    <scope>NUCLEOTIDE SEQUENCE [LARGE SCALE GENOMIC DNA]</scope>
    <source>
        <strain evidence="18 19">M1</strain>
    </source>
</reference>
<dbReference type="PIRSF" id="PIRSF036401">
    <property type="entry name" value="Gcp_STYKS"/>
    <property type="match status" value="1"/>
</dbReference>
<feature type="binding site" evidence="15">
    <location>
        <begin position="129"/>
        <end position="133"/>
    </location>
    <ligand>
        <name>substrate</name>
    </ligand>
</feature>
<dbReference type="PANTHER" id="PTHR11735:SF14">
    <property type="entry name" value="TRNA N6-ADENOSINE THREONYLCARBAMOYLTRANSFERASE"/>
    <property type="match status" value="1"/>
</dbReference>
<protein>
    <recommendedName>
        <fullName evidence="15">tRNA N6-adenosine threonylcarbamoyltransferase</fullName>
        <ecNumber evidence="15">2.3.1.234</ecNumber>
    </recommendedName>
    <alternativeName>
        <fullName evidence="15">N6-L-threonylcarbamoyladenine synthase</fullName>
        <shortName evidence="15">t(6)A synthase</shortName>
    </alternativeName>
    <alternativeName>
        <fullName evidence="15">t(6)A37 threonylcarbamoyladenosine biosynthesis protein Kae1</fullName>
    </alternativeName>
    <alternativeName>
        <fullName evidence="15">tRNA threonylcarbamoyladenosine biosynthesis protein Kae1</fullName>
    </alternativeName>
</protein>
<feature type="binding site" evidence="15">
    <location>
        <position position="129"/>
    </location>
    <ligand>
        <name>Fe cation</name>
        <dbReference type="ChEBI" id="CHEBI:24875"/>
    </ligand>
</feature>
<dbReference type="InterPro" id="IPR008266">
    <property type="entry name" value="Tyr_kinase_AS"/>
</dbReference>
<dbReference type="Pfam" id="PF01163">
    <property type="entry name" value="RIO1"/>
    <property type="match status" value="1"/>
</dbReference>
<evidence type="ECO:0000256" key="11">
    <source>
        <dbReference type="ARBA" id="ARBA00023315"/>
    </source>
</evidence>
<keyword evidence="2" id="KW-0723">Serine/threonine-protein kinase</keyword>
<dbReference type="GO" id="GO:0004674">
    <property type="term" value="F:protein serine/threonine kinase activity"/>
    <property type="evidence" value="ECO:0007669"/>
    <property type="project" value="UniProtKB-KW"/>
</dbReference>
<evidence type="ECO:0000256" key="4">
    <source>
        <dbReference type="ARBA" id="ARBA00022694"/>
    </source>
</evidence>
<dbReference type="GO" id="GO:0005524">
    <property type="term" value="F:ATP binding"/>
    <property type="evidence" value="ECO:0007669"/>
    <property type="project" value="UniProtKB-KW"/>
</dbReference>
<organism evidence="18 19">
    <name type="scientific">Oxyplasma meridianum</name>
    <dbReference type="NCBI Taxonomy" id="3073602"/>
    <lineage>
        <taxon>Archaea</taxon>
        <taxon>Methanobacteriati</taxon>
        <taxon>Thermoplasmatota</taxon>
        <taxon>Thermoplasmata</taxon>
        <taxon>Thermoplasmatales</taxon>
        <taxon>Thermoplasmataceae</taxon>
        <taxon>Oxyplasma</taxon>
    </lineage>
</organism>
<evidence type="ECO:0000256" key="3">
    <source>
        <dbReference type="ARBA" id="ARBA00022679"/>
    </source>
</evidence>
<evidence type="ECO:0000256" key="2">
    <source>
        <dbReference type="ARBA" id="ARBA00022527"/>
    </source>
</evidence>
<evidence type="ECO:0000256" key="13">
    <source>
        <dbReference type="ARBA" id="ARBA00048117"/>
    </source>
</evidence>
<comment type="subcellular location">
    <subcellularLocation>
        <location evidence="15">Cytoplasm</location>
    </subcellularLocation>
</comment>
<feature type="binding site" evidence="15">
    <location>
        <position position="112"/>
    </location>
    <ligand>
        <name>Fe cation</name>
        <dbReference type="ChEBI" id="CHEBI:24875"/>
    </ligand>
</feature>
<feature type="binding site" evidence="15">
    <location>
        <position position="108"/>
    </location>
    <ligand>
        <name>Fe cation</name>
        <dbReference type="ChEBI" id="CHEBI:24875"/>
    </ligand>
</feature>
<dbReference type="NCBIfam" id="NF007174">
    <property type="entry name" value="PRK09605.1"/>
    <property type="match status" value="1"/>
</dbReference>
<evidence type="ECO:0000256" key="15">
    <source>
        <dbReference type="HAMAP-Rule" id="MF_01446"/>
    </source>
</evidence>
<evidence type="ECO:0000259" key="17">
    <source>
        <dbReference type="Pfam" id="PF01163"/>
    </source>
</evidence>
<feature type="binding site" evidence="15">
    <location>
        <position position="174"/>
    </location>
    <ligand>
        <name>substrate</name>
    </ligand>
</feature>
<feature type="binding site" evidence="15">
    <location>
        <position position="161"/>
    </location>
    <ligand>
        <name>substrate</name>
    </ligand>
</feature>
<evidence type="ECO:0000256" key="9">
    <source>
        <dbReference type="ARBA" id="ARBA00023004"/>
    </source>
</evidence>
<keyword evidence="7 18" id="KW-0418">Kinase</keyword>
<comment type="cofactor">
    <cofactor evidence="15">
        <name>Fe(2+)</name>
        <dbReference type="ChEBI" id="CHEBI:29033"/>
    </cofactor>
    <text evidence="15">Binds 1 Fe(2+) ion per subunit.</text>
</comment>
<dbReference type="AlphaFoldDB" id="A0AAX4NIZ7"/>
<evidence type="ECO:0000256" key="7">
    <source>
        <dbReference type="ARBA" id="ARBA00022777"/>
    </source>
</evidence>
<feature type="domain" description="Gcp-like" evidence="16">
    <location>
        <begin position="25"/>
        <end position="292"/>
    </location>
</feature>
<dbReference type="PRINTS" id="PR00789">
    <property type="entry name" value="OSIALOPTASE"/>
</dbReference>
<dbReference type="Gene3D" id="3.30.200.20">
    <property type="entry name" value="Phosphorylase Kinase, domain 1"/>
    <property type="match status" value="1"/>
</dbReference>
<dbReference type="GO" id="GO:0008270">
    <property type="term" value="F:zinc ion binding"/>
    <property type="evidence" value="ECO:0007669"/>
    <property type="project" value="InterPro"/>
</dbReference>
<dbReference type="GeneID" id="95968035"/>
<evidence type="ECO:0000313" key="18">
    <source>
        <dbReference type="EMBL" id="WYY00715.1"/>
    </source>
</evidence>
<evidence type="ECO:0000256" key="1">
    <source>
        <dbReference type="ARBA" id="ARBA00022490"/>
    </source>
</evidence>
<comment type="catalytic activity">
    <reaction evidence="12">
        <text>L-threonyl-[protein] + ATP = O-phospho-L-threonyl-[protein] + ADP + H(+)</text>
        <dbReference type="Rhea" id="RHEA:46608"/>
        <dbReference type="Rhea" id="RHEA-COMP:11060"/>
        <dbReference type="Rhea" id="RHEA-COMP:11605"/>
        <dbReference type="ChEBI" id="CHEBI:15378"/>
        <dbReference type="ChEBI" id="CHEBI:30013"/>
        <dbReference type="ChEBI" id="CHEBI:30616"/>
        <dbReference type="ChEBI" id="CHEBI:61977"/>
        <dbReference type="ChEBI" id="CHEBI:456216"/>
        <dbReference type="EC" id="2.7.11.1"/>
    </reaction>
</comment>
<dbReference type="Pfam" id="PF00814">
    <property type="entry name" value="TsaD"/>
    <property type="match status" value="1"/>
</dbReference>
<dbReference type="RefSeq" id="WP_393971048.1">
    <property type="nucleotide sequence ID" value="NZ_CP133772.1"/>
</dbReference>
<evidence type="ECO:0000256" key="5">
    <source>
        <dbReference type="ARBA" id="ARBA00022723"/>
    </source>
</evidence>
<dbReference type="CDD" id="cd24131">
    <property type="entry name" value="ASKHA_NBD_Kae1_arch_bac"/>
    <property type="match status" value="1"/>
</dbReference>
<dbReference type="KEGG" id="omr:OXIME_001298"/>
<evidence type="ECO:0000256" key="6">
    <source>
        <dbReference type="ARBA" id="ARBA00022741"/>
    </source>
</evidence>
<dbReference type="SUPFAM" id="SSF56112">
    <property type="entry name" value="Protein kinase-like (PK-like)"/>
    <property type="match status" value="1"/>
</dbReference>
<dbReference type="GO" id="GO:0004222">
    <property type="term" value="F:metalloendopeptidase activity"/>
    <property type="evidence" value="ECO:0007669"/>
    <property type="project" value="InterPro"/>
</dbReference>
<keyword evidence="10" id="KW-0511">Multifunctional enzyme</keyword>
<dbReference type="InterPro" id="IPR043129">
    <property type="entry name" value="ATPase_NBD"/>
</dbReference>
<keyword evidence="19" id="KW-1185">Reference proteome</keyword>
<dbReference type="GO" id="GO:0005506">
    <property type="term" value="F:iron ion binding"/>
    <property type="evidence" value="ECO:0007669"/>
    <property type="project" value="UniProtKB-UniRule"/>
</dbReference>
<name>A0AAX4NIZ7_9ARCH</name>
<keyword evidence="5 15" id="KW-0479">Metal-binding</keyword>
<keyword evidence="11 15" id="KW-0012">Acyltransferase</keyword>
<proteinExistence type="inferred from homology"/>
<dbReference type="GO" id="GO:0000408">
    <property type="term" value="C:EKC/KEOPS complex"/>
    <property type="evidence" value="ECO:0007669"/>
    <property type="project" value="InterPro"/>
</dbReference>
<evidence type="ECO:0000259" key="16">
    <source>
        <dbReference type="Pfam" id="PF00814"/>
    </source>
</evidence>
<comment type="subunit">
    <text evidence="15">Monomer. Component of the KEOPS complex that consists of Kae1, Bud32, Cgi121 and Pcc1; the whole complex dimerizes.</text>
</comment>
<sequence length="533" mass="59182">MPVVMGLEGTAHTVSCGIVDDNSILSNCSSSYVPPRGGIHPREAADHHADHIVPVIEKALAESGLTMKDIDLVAFSQGPGLGPCLRVVATAARTLSLKFSIPIQGVNHPLGHVEIGRKLSKAADPVMLYVSGGNTQVIAHLRGRYRVLGETTDIGLGNMLDKFARENGIPFPGGPRIEELARRGSKLLEIPYSVKGMETSFSGILTAAFAFLSKGESMEDVCYSIQEVSFAMLTEVLERALYYTNKREILLAGGVARNHRLREMVSSMAKEAGMSAYLTDERYCMDNGAMIAQAGLLMYEKGMREKIENTGINPRFRIDEVEAPWIESSNNFSYSYSGAESRVYESDFFGRPALTKERIAKSYRNSQLDRKIRTARLKNEGSILKRMNEVGTESPVLYDVNQENFSIIMERLPAPTLEIYLRENGIDSGIIASIGKSIADLHSHMMSHGDLTPNNIIVIKEKLYFIDPSMGSLSPGDEDFATDLFLISESLKALHDVSNRTLRSIRDEYLRWSARGKEIIETLEKMEKRRRYV</sequence>
<comment type="catalytic activity">
    <reaction evidence="13 15">
        <text>L-threonylcarbamoyladenylate + adenosine(37) in tRNA = N(6)-L-threonylcarbamoyladenosine(37) in tRNA + AMP + H(+)</text>
        <dbReference type="Rhea" id="RHEA:37059"/>
        <dbReference type="Rhea" id="RHEA-COMP:10162"/>
        <dbReference type="Rhea" id="RHEA-COMP:10163"/>
        <dbReference type="ChEBI" id="CHEBI:15378"/>
        <dbReference type="ChEBI" id="CHEBI:73682"/>
        <dbReference type="ChEBI" id="CHEBI:74411"/>
        <dbReference type="ChEBI" id="CHEBI:74418"/>
        <dbReference type="ChEBI" id="CHEBI:456215"/>
        <dbReference type="EC" id="2.3.1.234"/>
    </reaction>
</comment>
<dbReference type="PANTHER" id="PTHR11735">
    <property type="entry name" value="TRNA N6-ADENOSINE THREONYLCARBAMOYLTRANSFERASE"/>
    <property type="match status" value="1"/>
</dbReference>
<keyword evidence="9 15" id="KW-0408">Iron</keyword>
<keyword evidence="4 15" id="KW-0819">tRNA processing</keyword>
<keyword evidence="6" id="KW-0547">Nucleotide-binding</keyword>
<dbReference type="PROSITE" id="PS00109">
    <property type="entry name" value="PROTEIN_KINASE_TYR"/>
    <property type="match status" value="1"/>
</dbReference>
<dbReference type="InterPro" id="IPR017861">
    <property type="entry name" value="KAE1/TsaD"/>
</dbReference>
<dbReference type="Proteomes" id="UP001451606">
    <property type="component" value="Chromosome"/>
</dbReference>
<dbReference type="NCBIfam" id="TIGR03724">
    <property type="entry name" value="arch_bud32"/>
    <property type="match status" value="1"/>
</dbReference>
<accession>A0AAX4NIZ7</accession>
<evidence type="ECO:0000313" key="19">
    <source>
        <dbReference type="Proteomes" id="UP001451606"/>
    </source>
</evidence>
<dbReference type="NCBIfam" id="TIGR03722">
    <property type="entry name" value="arch_KAE1"/>
    <property type="match status" value="1"/>
</dbReference>
<dbReference type="InterPro" id="IPR034680">
    <property type="entry name" value="Kae1_archaea_euk"/>
</dbReference>
<dbReference type="SUPFAM" id="SSF53067">
    <property type="entry name" value="Actin-like ATPase domain"/>
    <property type="match status" value="1"/>
</dbReference>
<dbReference type="EMBL" id="CP133772">
    <property type="protein sequence ID" value="WYY00715.1"/>
    <property type="molecule type" value="Genomic_DNA"/>
</dbReference>
<gene>
    <name evidence="15" type="primary">kae1</name>
    <name evidence="18" type="ORF">OXIME_001298</name>
</gene>
<dbReference type="EC" id="2.3.1.234" evidence="15"/>
<evidence type="ECO:0000256" key="8">
    <source>
        <dbReference type="ARBA" id="ARBA00022840"/>
    </source>
</evidence>
<dbReference type="GO" id="GO:0005737">
    <property type="term" value="C:cytoplasm"/>
    <property type="evidence" value="ECO:0007669"/>
    <property type="project" value="UniProtKB-SubCell"/>
</dbReference>
<feature type="domain" description="RIO-type" evidence="17">
    <location>
        <begin position="364"/>
        <end position="468"/>
    </location>
</feature>
<dbReference type="NCBIfam" id="TIGR00329">
    <property type="entry name" value="gcp_kae1"/>
    <property type="match status" value="1"/>
</dbReference>
<feature type="binding site" evidence="15">
    <location>
        <position position="286"/>
    </location>
    <ligand>
        <name>Fe cation</name>
        <dbReference type="ChEBI" id="CHEBI:24875"/>
    </ligand>
</feature>
<keyword evidence="3 15" id="KW-0808">Transferase</keyword>
<feature type="binding site" evidence="15">
    <location>
        <position position="258"/>
    </location>
    <ligand>
        <name>substrate</name>
    </ligand>
</feature>
<comment type="similarity">
    <text evidence="15">Belongs to the KAE1 / TsaD family.</text>
</comment>
<feature type="binding site" evidence="15">
    <location>
        <position position="178"/>
    </location>
    <ligand>
        <name>substrate</name>
    </ligand>
</feature>
<dbReference type="FunFam" id="3.30.420.40:FF:000037">
    <property type="entry name" value="Probable tRNA N6-adenosine threonylcarbamoyltransferase"/>
    <property type="match status" value="1"/>
</dbReference>
<dbReference type="HAMAP" id="MF_01446">
    <property type="entry name" value="Kae1"/>
    <property type="match status" value="1"/>
</dbReference>
<comment type="catalytic activity">
    <reaction evidence="14">
        <text>L-seryl-[protein] + ATP = O-phospho-L-seryl-[protein] + ADP + H(+)</text>
        <dbReference type="Rhea" id="RHEA:17989"/>
        <dbReference type="Rhea" id="RHEA-COMP:9863"/>
        <dbReference type="Rhea" id="RHEA-COMP:11604"/>
        <dbReference type="ChEBI" id="CHEBI:15378"/>
        <dbReference type="ChEBI" id="CHEBI:29999"/>
        <dbReference type="ChEBI" id="CHEBI:30616"/>
        <dbReference type="ChEBI" id="CHEBI:83421"/>
        <dbReference type="ChEBI" id="CHEBI:456216"/>
        <dbReference type="EC" id="2.7.11.1"/>
    </reaction>
</comment>
<keyword evidence="1 15" id="KW-0963">Cytoplasm</keyword>
<dbReference type="InterPro" id="IPR022495">
    <property type="entry name" value="Bud32"/>
</dbReference>
<keyword evidence="8" id="KW-0067">ATP-binding</keyword>
<dbReference type="Gene3D" id="1.10.510.10">
    <property type="entry name" value="Transferase(Phosphotransferase) domain 1"/>
    <property type="match status" value="1"/>
</dbReference>
<dbReference type="GO" id="GO:0002949">
    <property type="term" value="P:tRNA threonylcarbamoyladenosine modification"/>
    <property type="evidence" value="ECO:0007669"/>
    <property type="project" value="UniProtKB-UniRule"/>
</dbReference>
<dbReference type="InterPro" id="IPR009220">
    <property type="entry name" value="tRNA_threonyl_synthase/kinase"/>
</dbReference>
<dbReference type="Gene3D" id="3.30.420.40">
    <property type="match status" value="2"/>
</dbReference>
<evidence type="ECO:0000256" key="12">
    <source>
        <dbReference type="ARBA" id="ARBA00047899"/>
    </source>
</evidence>
<dbReference type="InterPro" id="IPR018934">
    <property type="entry name" value="RIO_dom"/>
</dbReference>
<dbReference type="InterPro" id="IPR000905">
    <property type="entry name" value="Gcp-like_dom"/>
</dbReference>
<dbReference type="GO" id="GO:0061711">
    <property type="term" value="F:tRNA N(6)-L-threonylcarbamoyladenine synthase activity"/>
    <property type="evidence" value="ECO:0007669"/>
    <property type="project" value="UniProtKB-EC"/>
</dbReference>
<comment type="function">
    <text evidence="15">Required for the formation of a threonylcarbamoyl group on adenosine at position 37 (t(6)A37) in tRNAs that read codons beginning with adenine. Is a component of the KEOPS complex that is probably involved in the transfer of the threonylcarbamoyl moiety of threonylcarbamoyl-AMP (TC-AMP) to the N6 group of A37. Kae1 likely plays a direct catalytic role in this reaction, but requires other protein(s) of the complex to fulfill this activity.</text>
</comment>
<evidence type="ECO:0000256" key="14">
    <source>
        <dbReference type="ARBA" id="ARBA00048679"/>
    </source>
</evidence>
<dbReference type="InterPro" id="IPR011009">
    <property type="entry name" value="Kinase-like_dom_sf"/>
</dbReference>
<evidence type="ECO:0000256" key="10">
    <source>
        <dbReference type="ARBA" id="ARBA00023268"/>
    </source>
</evidence>